<dbReference type="Proteomes" id="UP000586042">
    <property type="component" value="Unassembled WGS sequence"/>
</dbReference>
<evidence type="ECO:0000313" key="4">
    <source>
        <dbReference type="Proteomes" id="UP000586042"/>
    </source>
</evidence>
<evidence type="ECO:0000313" key="3">
    <source>
        <dbReference type="EMBL" id="NUW37052.1"/>
    </source>
</evidence>
<comment type="caution">
    <text evidence="3">The sequence shown here is derived from an EMBL/GenBank/DDBJ whole genome shotgun (WGS) entry which is preliminary data.</text>
</comment>
<organism evidence="3 4">
    <name type="scientific">Nonomuraea montanisoli</name>
    <dbReference type="NCBI Taxonomy" id="2741721"/>
    <lineage>
        <taxon>Bacteria</taxon>
        <taxon>Bacillati</taxon>
        <taxon>Actinomycetota</taxon>
        <taxon>Actinomycetes</taxon>
        <taxon>Streptosporangiales</taxon>
        <taxon>Streptosporangiaceae</taxon>
        <taxon>Nonomuraea</taxon>
    </lineage>
</organism>
<keyword evidence="4" id="KW-1185">Reference proteome</keyword>
<reference evidence="3 4" key="1">
    <citation type="submission" date="2020-06" db="EMBL/GenBank/DDBJ databases">
        <title>Nonomuraea sp. SMC257, a novel actinomycete isolated from soil.</title>
        <authorList>
            <person name="Chanama M."/>
        </authorList>
    </citation>
    <scope>NUCLEOTIDE SEQUENCE [LARGE SCALE GENOMIC DNA]</scope>
    <source>
        <strain evidence="3 4">SMC257</strain>
    </source>
</reference>
<gene>
    <name evidence="3" type="ORF">HTZ77_37465</name>
</gene>
<evidence type="ECO:0000256" key="2">
    <source>
        <dbReference type="SAM" id="Phobius"/>
    </source>
</evidence>
<name>A0A7Y6M748_9ACTN</name>
<keyword evidence="2" id="KW-0812">Transmembrane</keyword>
<keyword evidence="2" id="KW-0472">Membrane</keyword>
<dbReference type="AlphaFoldDB" id="A0A7Y6M748"/>
<proteinExistence type="predicted"/>
<evidence type="ECO:0008006" key="5">
    <source>
        <dbReference type="Google" id="ProtNLM"/>
    </source>
</evidence>
<feature type="compositionally biased region" description="Basic and acidic residues" evidence="1">
    <location>
        <begin position="247"/>
        <end position="259"/>
    </location>
</feature>
<sequence length="416" mass="45176">MPYPPSTGDDPADRLFAQLKPVELEELTEAAHQRRRADDLARAFATPRDSFSPDEKRILMTRRPVLLLTAAAALGLAAAAAVAVPGLVGRDVPAVGHQVTAGSRTADRGPVDARTFLLAAAETVAREPAGSGRYWYTRQRVFERVQVAESEYMARLKALDKEYEAKKSEFKDRPAELRAADAEFQKRVGELKTSQVPYKAVAAYTVDSWQSVAQSGGNRSVTNQDVKITFATPEDEAKWKAAGSPVLREDKPRTSDGGESRIVSIDNPTLTMAEVGKLPTEKDALERRLRELYAKSPARSGANGRSFAEYMPQTALDLLVSPTTPGTRSALFKVLAEQPGITAQGRATDGLGRTGVALTSRFDSPEGEFEFRLTFAEDTAGLLEYEVTKAGEETPVTRVAFDRMALVNGLGDQPTS</sequence>
<keyword evidence="2" id="KW-1133">Transmembrane helix</keyword>
<evidence type="ECO:0000256" key="1">
    <source>
        <dbReference type="SAM" id="MobiDB-lite"/>
    </source>
</evidence>
<protein>
    <recommendedName>
        <fullName evidence="5">CU044_5270 family protein</fullName>
    </recommendedName>
</protein>
<dbReference type="EMBL" id="JABWGN010000018">
    <property type="protein sequence ID" value="NUW37052.1"/>
    <property type="molecule type" value="Genomic_DNA"/>
</dbReference>
<feature type="transmembrane region" description="Helical" evidence="2">
    <location>
        <begin position="65"/>
        <end position="88"/>
    </location>
</feature>
<feature type="region of interest" description="Disordered" evidence="1">
    <location>
        <begin position="239"/>
        <end position="263"/>
    </location>
</feature>
<dbReference type="RefSeq" id="WP_175594501.1">
    <property type="nucleotide sequence ID" value="NZ_JABWGN010000018.1"/>
</dbReference>
<accession>A0A7Y6M748</accession>